<evidence type="ECO:0000313" key="2">
    <source>
        <dbReference type="EMBL" id="ABD41160.1"/>
    </source>
</evidence>
<keyword evidence="1" id="KW-0812">Transmembrane</keyword>
<dbReference type="PANTHER" id="PTHR35902:SF3">
    <property type="entry name" value="NPCBM-ASSOCIATED, NEW3 DOMAIN OF ALPHA-GALACTOSIDASE"/>
    <property type="match status" value="1"/>
</dbReference>
<dbReference type="PANTHER" id="PTHR35902">
    <property type="entry name" value="S-LAYER DOMAIN-LIKE PROTEIN-RELATED"/>
    <property type="match status" value="1"/>
</dbReference>
<dbReference type="eggNOG" id="arCOG02080">
    <property type="taxonomic scope" value="Archaea"/>
</dbReference>
<dbReference type="HOGENOM" id="CLU_670161_0_0_2"/>
<dbReference type="KEGG" id="mhu:Mhun_1425"/>
<dbReference type="STRING" id="323259.Mhun_1425"/>
<evidence type="ECO:0000313" key="3">
    <source>
        <dbReference type="Proteomes" id="UP000001941"/>
    </source>
</evidence>
<dbReference type="Proteomes" id="UP000001941">
    <property type="component" value="Chromosome"/>
</dbReference>
<dbReference type="InterPro" id="IPR013783">
    <property type="entry name" value="Ig-like_fold"/>
</dbReference>
<keyword evidence="1" id="KW-0472">Membrane</keyword>
<proteinExistence type="predicted"/>
<reference evidence="3" key="1">
    <citation type="journal article" date="2016" name="Stand. Genomic Sci.">
        <title>Complete genome sequence of Methanospirillum hungatei type strain JF1.</title>
        <authorList>
            <person name="Gunsalus R.P."/>
            <person name="Cook L.E."/>
            <person name="Crable B."/>
            <person name="Rohlin L."/>
            <person name="McDonald E."/>
            <person name="Mouttaki H."/>
            <person name="Sieber J.R."/>
            <person name="Poweleit N."/>
            <person name="Zhou H."/>
            <person name="Lapidus A.L."/>
            <person name="Daligault H.E."/>
            <person name="Land M."/>
            <person name="Gilna P."/>
            <person name="Ivanova N."/>
            <person name="Kyrpides N."/>
            <person name="Culley D.E."/>
            <person name="McInerney M.J."/>
        </authorList>
    </citation>
    <scope>NUCLEOTIDE SEQUENCE [LARGE SCALE GENOMIC DNA]</scope>
    <source>
        <strain evidence="3">ATCC 27890 / DSM 864 / NBRC 100397 / JF-1</strain>
    </source>
</reference>
<name>Q2FP70_METHJ</name>
<keyword evidence="1" id="KW-1133">Transmembrane helix</keyword>
<keyword evidence="3" id="KW-1185">Reference proteome</keyword>
<accession>Q2FP70</accession>
<dbReference type="InParanoid" id="Q2FP70"/>
<dbReference type="EMBL" id="CP000254">
    <property type="protein sequence ID" value="ABD41160.1"/>
    <property type="molecule type" value="Genomic_DNA"/>
</dbReference>
<organism evidence="2 3">
    <name type="scientific">Methanospirillum hungatei JF-1 (strain ATCC 27890 / DSM 864 / NBRC 100397 / JF-1)</name>
    <dbReference type="NCBI Taxonomy" id="323259"/>
    <lineage>
        <taxon>Archaea</taxon>
        <taxon>Methanobacteriati</taxon>
        <taxon>Methanobacteriota</taxon>
        <taxon>Stenosarchaea group</taxon>
        <taxon>Methanomicrobia</taxon>
        <taxon>Methanomicrobiales</taxon>
        <taxon>Methanospirillaceae</taxon>
        <taxon>Methanospirillum</taxon>
    </lineage>
</organism>
<sequence>MRYMPLIQNNFAFFFKILALMLILVPASCVGSTDPTVIITGYKISPDVILPHDIGTIEVTLANTAMQASKTNTKPGGQEEMVAQSKTVPVNAFVESAILKTTDFTVLSGWYQDIGEIGPGQSTTLTFLVEAPDREGLYFPEVWIRVRGAESVKYPIPVNVNTRHTLIKQPSIRLSRSVPVNITPGSAFDITLDLQNEGLATAHDITVEIITPNTSLSSQSPERQFIRELKPGDSTTVALSFQSDNDIPIGIRQIPVRISYLNADGTRLVQNEQIGVLVQGTGELGIAKQILDPEQIFVGDMFSLVCRIENTGTDKAKSVRATLDIPFDGTKEAFVGTIGPDNDAPAVFTLKATQAGDIPFHLTIQYKDDFGIHEEVIPLHVFVGEKNGSGMIIILVLVVLAGAGFLYWRRQRQP</sequence>
<dbReference type="EnsemblBacteria" id="ABD41160">
    <property type="protein sequence ID" value="ABD41160"/>
    <property type="gene ID" value="Mhun_1425"/>
</dbReference>
<dbReference type="Gene3D" id="2.60.40.10">
    <property type="entry name" value="Immunoglobulins"/>
    <property type="match status" value="2"/>
</dbReference>
<evidence type="ECO:0000256" key="1">
    <source>
        <dbReference type="SAM" id="Phobius"/>
    </source>
</evidence>
<feature type="transmembrane region" description="Helical" evidence="1">
    <location>
        <begin position="388"/>
        <end position="408"/>
    </location>
</feature>
<gene>
    <name evidence="2" type="ordered locus">Mhun_1425</name>
</gene>
<protein>
    <submittedName>
        <fullName evidence="2">S-layer domain-like protein</fullName>
    </submittedName>
</protein>
<dbReference type="AlphaFoldDB" id="Q2FP70"/>